<dbReference type="PANTHER" id="PTHR43098">
    <property type="entry name" value="L-ORNITHINE N(5)-MONOOXYGENASE-RELATED"/>
    <property type="match status" value="1"/>
</dbReference>
<dbReference type="InterPro" id="IPR050775">
    <property type="entry name" value="FAD-binding_Monooxygenases"/>
</dbReference>
<dbReference type="AlphaFoldDB" id="A0A6A6QED6"/>
<gene>
    <name evidence="9" type="ORF">BU16DRAFT_575299</name>
</gene>
<evidence type="ECO:0000256" key="1">
    <source>
        <dbReference type="ARBA" id="ARBA00001974"/>
    </source>
</evidence>
<accession>A0A6A6QED6</accession>
<dbReference type="GO" id="GO:0050660">
    <property type="term" value="F:flavin adenine dinucleotide binding"/>
    <property type="evidence" value="ECO:0007669"/>
    <property type="project" value="InterPro"/>
</dbReference>
<dbReference type="EMBL" id="MU004197">
    <property type="protein sequence ID" value="KAF2490632.1"/>
    <property type="molecule type" value="Genomic_DNA"/>
</dbReference>
<keyword evidence="5" id="KW-0521">NADP</keyword>
<dbReference type="Gene3D" id="3.50.50.60">
    <property type="entry name" value="FAD/NAD(P)-binding domain"/>
    <property type="match status" value="2"/>
</dbReference>
<comment type="cofactor">
    <cofactor evidence="1">
        <name>FAD</name>
        <dbReference type="ChEBI" id="CHEBI:57692"/>
    </cofactor>
</comment>
<keyword evidence="10" id="KW-1185">Reference proteome</keyword>
<dbReference type="Proteomes" id="UP000799750">
    <property type="component" value="Unassembled WGS sequence"/>
</dbReference>
<evidence type="ECO:0000256" key="3">
    <source>
        <dbReference type="ARBA" id="ARBA00022630"/>
    </source>
</evidence>
<keyword evidence="7" id="KW-0503">Monooxygenase</keyword>
<dbReference type="OrthoDB" id="66881at2759"/>
<feature type="region of interest" description="Disordered" evidence="8">
    <location>
        <begin position="1"/>
        <end position="30"/>
    </location>
</feature>
<dbReference type="GO" id="GO:0050661">
    <property type="term" value="F:NADP binding"/>
    <property type="evidence" value="ECO:0007669"/>
    <property type="project" value="InterPro"/>
</dbReference>
<protein>
    <submittedName>
        <fullName evidence="9">FAD/NAD(P)-binding domain-containing protein</fullName>
    </submittedName>
</protein>
<dbReference type="InterPro" id="IPR036188">
    <property type="entry name" value="FAD/NAD-bd_sf"/>
</dbReference>
<keyword evidence="6" id="KW-0560">Oxidoreductase</keyword>
<evidence type="ECO:0000256" key="8">
    <source>
        <dbReference type="SAM" id="MobiDB-lite"/>
    </source>
</evidence>
<evidence type="ECO:0000256" key="5">
    <source>
        <dbReference type="ARBA" id="ARBA00022857"/>
    </source>
</evidence>
<organism evidence="9 10">
    <name type="scientific">Lophium mytilinum</name>
    <dbReference type="NCBI Taxonomy" id="390894"/>
    <lineage>
        <taxon>Eukaryota</taxon>
        <taxon>Fungi</taxon>
        <taxon>Dikarya</taxon>
        <taxon>Ascomycota</taxon>
        <taxon>Pezizomycotina</taxon>
        <taxon>Dothideomycetes</taxon>
        <taxon>Pleosporomycetidae</taxon>
        <taxon>Mytilinidiales</taxon>
        <taxon>Mytilinidiaceae</taxon>
        <taxon>Lophium</taxon>
    </lineage>
</organism>
<reference evidence="9" key="1">
    <citation type="journal article" date="2020" name="Stud. Mycol.">
        <title>101 Dothideomycetes genomes: a test case for predicting lifestyles and emergence of pathogens.</title>
        <authorList>
            <person name="Haridas S."/>
            <person name="Albert R."/>
            <person name="Binder M."/>
            <person name="Bloem J."/>
            <person name="Labutti K."/>
            <person name="Salamov A."/>
            <person name="Andreopoulos B."/>
            <person name="Baker S."/>
            <person name="Barry K."/>
            <person name="Bills G."/>
            <person name="Bluhm B."/>
            <person name="Cannon C."/>
            <person name="Castanera R."/>
            <person name="Culley D."/>
            <person name="Daum C."/>
            <person name="Ezra D."/>
            <person name="Gonzalez J."/>
            <person name="Henrissat B."/>
            <person name="Kuo A."/>
            <person name="Liang C."/>
            <person name="Lipzen A."/>
            <person name="Lutzoni F."/>
            <person name="Magnuson J."/>
            <person name="Mondo S."/>
            <person name="Nolan M."/>
            <person name="Ohm R."/>
            <person name="Pangilinan J."/>
            <person name="Park H.-J."/>
            <person name="Ramirez L."/>
            <person name="Alfaro M."/>
            <person name="Sun H."/>
            <person name="Tritt A."/>
            <person name="Yoshinaga Y."/>
            <person name="Zwiers L.-H."/>
            <person name="Turgeon B."/>
            <person name="Goodwin S."/>
            <person name="Spatafora J."/>
            <person name="Crous P."/>
            <person name="Grigoriev I."/>
        </authorList>
    </citation>
    <scope>NUCLEOTIDE SEQUENCE</scope>
    <source>
        <strain evidence="9">CBS 269.34</strain>
    </source>
</reference>
<evidence type="ECO:0000256" key="6">
    <source>
        <dbReference type="ARBA" id="ARBA00023002"/>
    </source>
</evidence>
<sequence length="565" mass="63231">MATSQTNGTPADSVNGDGLHHKTSSNGNGVSASPASYDCIIVGAGFSGISALHRFRKLGLSAHIFEAGTDFGGVWYWNRYPGARVDSETPFYQLNIPEVYRTWNFSVRFPDHVELRKYFAHIDKTLNVRKDTSFNSKVVDAAWDDGAGRWTIKTASGDVASAKYLMLCSGLLHHTYIPDFPGLSEYKGVVHHTGAWPEGVSVKGKKVAVVGAGATSVQVVQELGKEAEHLTMFMRRPSYCLPMGQREFTVQEQNGWRPYYDRLFKEGRLSFSGFPSTRKQGNLFDDSLEEREALFNELWDRGAFNYMMGNYGSFLIDKEANRVVYDFWKKKIRARMTDPKKQELMAPEEPPYYFATKRNPLEKDYYEILDQPNVEIVDLTKAPLKSFTETGLELEDGSTHDFDCVVLATGFDSFTGSMSNMGLKSKDGVDIKDIWSKGMSTYLGLLIGGFPNAFMVYSPQSPTALSNGITIIECQCDVVTEIISRLEETGAKSIEAKLEAQEDWKAALNAMNKLTLYPFTSSWWDGGNIPGKKAENMNYVGGIERYEKTCREMIDGWTGFNVVKA</sequence>
<dbReference type="PRINTS" id="PR00411">
    <property type="entry name" value="PNDRDTASEI"/>
</dbReference>
<evidence type="ECO:0000256" key="4">
    <source>
        <dbReference type="ARBA" id="ARBA00022827"/>
    </source>
</evidence>
<dbReference type="SUPFAM" id="SSF51905">
    <property type="entry name" value="FAD/NAD(P)-binding domain"/>
    <property type="match status" value="1"/>
</dbReference>
<evidence type="ECO:0000256" key="2">
    <source>
        <dbReference type="ARBA" id="ARBA00010139"/>
    </source>
</evidence>
<dbReference type="GO" id="GO:0004499">
    <property type="term" value="F:N,N-dimethylaniline monooxygenase activity"/>
    <property type="evidence" value="ECO:0007669"/>
    <property type="project" value="InterPro"/>
</dbReference>
<feature type="compositionally biased region" description="Polar residues" evidence="8">
    <location>
        <begin position="1"/>
        <end position="12"/>
    </location>
</feature>
<evidence type="ECO:0000313" key="9">
    <source>
        <dbReference type="EMBL" id="KAF2490632.1"/>
    </source>
</evidence>
<name>A0A6A6QED6_9PEZI</name>
<evidence type="ECO:0000313" key="10">
    <source>
        <dbReference type="Proteomes" id="UP000799750"/>
    </source>
</evidence>
<dbReference type="Pfam" id="PF00743">
    <property type="entry name" value="FMO-like"/>
    <property type="match status" value="1"/>
</dbReference>
<keyword evidence="4" id="KW-0274">FAD</keyword>
<keyword evidence="3" id="KW-0285">Flavoprotein</keyword>
<dbReference type="PANTHER" id="PTHR43098:SF3">
    <property type="entry name" value="L-ORNITHINE N(5)-MONOOXYGENASE-RELATED"/>
    <property type="match status" value="1"/>
</dbReference>
<proteinExistence type="inferred from homology"/>
<comment type="similarity">
    <text evidence="2">Belongs to the FAD-binding monooxygenase family.</text>
</comment>
<dbReference type="InterPro" id="IPR020946">
    <property type="entry name" value="Flavin_mOase-like"/>
</dbReference>
<evidence type="ECO:0000256" key="7">
    <source>
        <dbReference type="ARBA" id="ARBA00023033"/>
    </source>
</evidence>